<feature type="compositionally biased region" description="Low complexity" evidence="1">
    <location>
        <begin position="87"/>
        <end position="97"/>
    </location>
</feature>
<dbReference type="EMBL" id="JAKOGI010000947">
    <property type="protein sequence ID" value="KAJ8429015.1"/>
    <property type="molecule type" value="Genomic_DNA"/>
</dbReference>
<gene>
    <name evidence="2" type="ORF">Cgig2_000670</name>
</gene>
<evidence type="ECO:0000313" key="3">
    <source>
        <dbReference type="Proteomes" id="UP001153076"/>
    </source>
</evidence>
<dbReference type="PANTHER" id="PTHR10015">
    <property type="entry name" value="HEAT SHOCK TRANSCRIPTION FACTOR"/>
    <property type="match status" value="1"/>
</dbReference>
<protein>
    <submittedName>
        <fullName evidence="2">Uncharacterized protein</fullName>
    </submittedName>
</protein>
<feature type="region of interest" description="Disordered" evidence="1">
    <location>
        <begin position="67"/>
        <end position="100"/>
    </location>
</feature>
<evidence type="ECO:0000313" key="2">
    <source>
        <dbReference type="EMBL" id="KAJ8429015.1"/>
    </source>
</evidence>
<comment type="caution">
    <text evidence="2">The sequence shown here is derived from an EMBL/GenBank/DDBJ whole genome shotgun (WGS) entry which is preliminary data.</text>
</comment>
<dbReference type="GO" id="GO:0003700">
    <property type="term" value="F:DNA-binding transcription factor activity"/>
    <property type="evidence" value="ECO:0007669"/>
    <property type="project" value="TreeGrafter"/>
</dbReference>
<reference evidence="2" key="1">
    <citation type="submission" date="2022-04" db="EMBL/GenBank/DDBJ databases">
        <title>Carnegiea gigantea Genome sequencing and assembly v2.</title>
        <authorList>
            <person name="Copetti D."/>
            <person name="Sanderson M.J."/>
            <person name="Burquez A."/>
            <person name="Wojciechowski M.F."/>
        </authorList>
    </citation>
    <scope>NUCLEOTIDE SEQUENCE</scope>
    <source>
        <strain evidence="2">SGP5-SGP5p</strain>
        <tissue evidence="2">Aerial part</tissue>
    </source>
</reference>
<dbReference type="GO" id="GO:0000978">
    <property type="term" value="F:RNA polymerase II cis-regulatory region sequence-specific DNA binding"/>
    <property type="evidence" value="ECO:0007669"/>
    <property type="project" value="TreeGrafter"/>
</dbReference>
<accession>A0A9Q1Q528</accession>
<dbReference type="AlphaFoldDB" id="A0A9Q1Q528"/>
<evidence type="ECO:0000256" key="1">
    <source>
        <dbReference type="SAM" id="MobiDB-lite"/>
    </source>
</evidence>
<dbReference type="GO" id="GO:0006357">
    <property type="term" value="P:regulation of transcription by RNA polymerase II"/>
    <property type="evidence" value="ECO:0007669"/>
    <property type="project" value="TreeGrafter"/>
</dbReference>
<organism evidence="2 3">
    <name type="scientific">Carnegiea gigantea</name>
    <dbReference type="NCBI Taxonomy" id="171969"/>
    <lineage>
        <taxon>Eukaryota</taxon>
        <taxon>Viridiplantae</taxon>
        <taxon>Streptophyta</taxon>
        <taxon>Embryophyta</taxon>
        <taxon>Tracheophyta</taxon>
        <taxon>Spermatophyta</taxon>
        <taxon>Magnoliopsida</taxon>
        <taxon>eudicotyledons</taxon>
        <taxon>Gunneridae</taxon>
        <taxon>Pentapetalae</taxon>
        <taxon>Caryophyllales</taxon>
        <taxon>Cactineae</taxon>
        <taxon>Cactaceae</taxon>
        <taxon>Cactoideae</taxon>
        <taxon>Echinocereeae</taxon>
        <taxon>Carnegiea</taxon>
    </lineage>
</organism>
<dbReference type="GO" id="GO:0005634">
    <property type="term" value="C:nucleus"/>
    <property type="evidence" value="ECO:0007669"/>
    <property type="project" value="TreeGrafter"/>
</dbReference>
<feature type="region of interest" description="Disordered" evidence="1">
    <location>
        <begin position="37"/>
        <end position="56"/>
    </location>
</feature>
<dbReference type="PANTHER" id="PTHR10015:SF400">
    <property type="entry name" value="HEAT STRESS TRANSCRIPTION FACTOR B-4"/>
    <property type="match status" value="1"/>
</dbReference>
<sequence length="219" mass="24523">MVQLNKGFRKIVTDRWEFANKFFKRGEKQLLCEIHRRKTGQPHQQTQQTTTSQLHFNIGPNPTYFPSLSPSRISLSPPDSVDDDRGSISPPSKSSASCADTVTALSEDNERLRQSNSVLVSELAHMRKLYNDIIYFVQNHAKPVPASSNYLAKPPISFEEAAGRGMNLEDQSSKTKLFGVPLHSKKRLHPGECVDTKYKACLVLGKDDLGLNLKPPRSC</sequence>
<dbReference type="Proteomes" id="UP001153076">
    <property type="component" value="Unassembled WGS sequence"/>
</dbReference>
<dbReference type="OrthoDB" id="60033at2759"/>
<proteinExistence type="predicted"/>
<name>A0A9Q1Q528_9CARY</name>
<feature type="compositionally biased region" description="Low complexity" evidence="1">
    <location>
        <begin position="67"/>
        <end position="79"/>
    </location>
</feature>
<keyword evidence="3" id="KW-1185">Reference proteome</keyword>